<evidence type="ECO:0000256" key="2">
    <source>
        <dbReference type="ARBA" id="ARBA00022552"/>
    </source>
</evidence>
<dbReference type="SUPFAM" id="SSF53335">
    <property type="entry name" value="S-adenosyl-L-methionine-dependent methyltransferases"/>
    <property type="match status" value="1"/>
</dbReference>
<keyword evidence="3 8" id="KW-0489">Methyltransferase</keyword>
<dbReference type="PANTHER" id="PTHR10920:SF18">
    <property type="entry name" value="RRNA METHYLTRANSFERASE 2, MITOCHONDRIAL"/>
    <property type="match status" value="1"/>
</dbReference>
<proteinExistence type="inferred from homology"/>
<dbReference type="InterPro" id="IPR002877">
    <property type="entry name" value="RNA_MeTrfase_FtsJ_dom"/>
</dbReference>
<dbReference type="STRING" id="151549.A0A4C1VDI7"/>
<organism evidence="8 9">
    <name type="scientific">Eumeta variegata</name>
    <name type="common">Bagworm moth</name>
    <name type="synonym">Eumeta japonica</name>
    <dbReference type="NCBI Taxonomy" id="151549"/>
    <lineage>
        <taxon>Eukaryota</taxon>
        <taxon>Metazoa</taxon>
        <taxon>Ecdysozoa</taxon>
        <taxon>Arthropoda</taxon>
        <taxon>Hexapoda</taxon>
        <taxon>Insecta</taxon>
        <taxon>Pterygota</taxon>
        <taxon>Neoptera</taxon>
        <taxon>Endopterygota</taxon>
        <taxon>Lepidoptera</taxon>
        <taxon>Glossata</taxon>
        <taxon>Ditrysia</taxon>
        <taxon>Tineoidea</taxon>
        <taxon>Psychidae</taxon>
        <taxon>Oiketicinae</taxon>
        <taxon>Eumeta</taxon>
    </lineage>
</organism>
<dbReference type="Proteomes" id="UP000299102">
    <property type="component" value="Unassembled WGS sequence"/>
</dbReference>
<comment type="caution">
    <text evidence="8">The sequence shown here is derived from an EMBL/GenBank/DDBJ whole genome shotgun (WGS) entry which is preliminary data.</text>
</comment>
<protein>
    <recommendedName>
        <fullName evidence="6">rRNA methyltransferase 2, mitochondrial</fullName>
    </recommendedName>
</protein>
<keyword evidence="4 8" id="KW-0808">Transferase</keyword>
<evidence type="ECO:0000256" key="4">
    <source>
        <dbReference type="ARBA" id="ARBA00022679"/>
    </source>
</evidence>
<evidence type="ECO:0000256" key="3">
    <source>
        <dbReference type="ARBA" id="ARBA00022603"/>
    </source>
</evidence>
<dbReference type="Gene3D" id="3.40.50.150">
    <property type="entry name" value="Vaccinia Virus protein VP39"/>
    <property type="match status" value="1"/>
</dbReference>
<dbReference type="Pfam" id="PF01728">
    <property type="entry name" value="FtsJ"/>
    <property type="match status" value="1"/>
</dbReference>
<dbReference type="InterPro" id="IPR050082">
    <property type="entry name" value="RNA_methyltr_RlmE"/>
</dbReference>
<reference evidence="8 9" key="1">
    <citation type="journal article" date="2019" name="Commun. Biol.">
        <title>The bagworm genome reveals a unique fibroin gene that provides high tensile strength.</title>
        <authorList>
            <person name="Kono N."/>
            <person name="Nakamura H."/>
            <person name="Ohtoshi R."/>
            <person name="Tomita M."/>
            <person name="Numata K."/>
            <person name="Arakawa K."/>
        </authorList>
    </citation>
    <scope>NUCLEOTIDE SEQUENCE [LARGE SCALE GENOMIC DNA]</scope>
</reference>
<name>A0A4C1VDI7_EUMVA</name>
<keyword evidence="2" id="KW-0698">rRNA processing</keyword>
<evidence type="ECO:0000256" key="1">
    <source>
        <dbReference type="ARBA" id="ARBA00009258"/>
    </source>
</evidence>
<accession>A0A4C1VDI7</accession>
<evidence type="ECO:0000256" key="5">
    <source>
        <dbReference type="ARBA" id="ARBA00022691"/>
    </source>
</evidence>
<evidence type="ECO:0000313" key="9">
    <source>
        <dbReference type="Proteomes" id="UP000299102"/>
    </source>
</evidence>
<evidence type="ECO:0000259" key="7">
    <source>
        <dbReference type="Pfam" id="PF01728"/>
    </source>
</evidence>
<dbReference type="InterPro" id="IPR029063">
    <property type="entry name" value="SAM-dependent_MTases_sf"/>
</dbReference>
<gene>
    <name evidence="8" type="ORF">EVAR_75010_1</name>
</gene>
<keyword evidence="5" id="KW-0949">S-adenosyl-L-methionine</keyword>
<feature type="domain" description="Ribosomal RNA methyltransferase FtsJ" evidence="7">
    <location>
        <begin position="79"/>
        <end position="223"/>
    </location>
</feature>
<comment type="similarity">
    <text evidence="1">Belongs to the class I-like SAM-binding methyltransferase superfamily. RNA methyltransferase RlmE family.</text>
</comment>
<dbReference type="GO" id="GO:0005739">
    <property type="term" value="C:mitochondrion"/>
    <property type="evidence" value="ECO:0007669"/>
    <property type="project" value="TreeGrafter"/>
</dbReference>
<dbReference type="EMBL" id="BGZK01000307">
    <property type="protein sequence ID" value="GBP35685.1"/>
    <property type="molecule type" value="Genomic_DNA"/>
</dbReference>
<keyword evidence="9" id="KW-1185">Reference proteome</keyword>
<dbReference type="GO" id="GO:0008650">
    <property type="term" value="F:rRNA (uridine-2'-O-)-methyltransferase activity"/>
    <property type="evidence" value="ECO:0007669"/>
    <property type="project" value="TreeGrafter"/>
</dbReference>
<sequence length="295" mass="33238">MSIDETLQADLKRMSLIDFWTATQEEFPELSRKAVNFILPFTYENPLSLIVIKRHKTSQEWLSRQMTDPYVEKAKKMNYRCRSAFKLIEMNEKTNILSPGITVVDLGASPGSWTQVAVQKTNANGSNPKKPKGTVLSIDKLQMIPVEGATIFNNMDFSTIEAHDKVIAALNGKKVDLVLSDMAPSATGVKEIDKDRIIDKSRSSMNQLEVCPVLELRDVFFLKKLSSYYLKMTFDVVNDIKLADGIIELVTDLIHAFHSSLNKKDKAYYRVNDAQQARLLADSQVGCLGNFHINS</sequence>
<evidence type="ECO:0000313" key="8">
    <source>
        <dbReference type="EMBL" id="GBP35685.1"/>
    </source>
</evidence>
<dbReference type="AlphaFoldDB" id="A0A4C1VDI7"/>
<evidence type="ECO:0000256" key="6">
    <source>
        <dbReference type="ARBA" id="ARBA00041184"/>
    </source>
</evidence>
<dbReference type="OrthoDB" id="20105at2759"/>
<dbReference type="PANTHER" id="PTHR10920">
    <property type="entry name" value="RIBOSOMAL RNA METHYLTRANSFERASE"/>
    <property type="match status" value="1"/>
</dbReference>